<keyword evidence="2" id="KW-1185">Reference proteome</keyword>
<proteinExistence type="predicted"/>
<protein>
    <submittedName>
        <fullName evidence="1">Uncharacterized protein</fullName>
    </submittedName>
</protein>
<sequence length="140" mass="15242">MAPMKNVTPPRLELCAAHLLALTLHKFSLLFPHIPSQNILALSDSTIALVWINASPPPHWKVFVGNRVAAILEKVSAFQWFHPPHKTLLNVPQEATPPEVNKPPVIVGRPSLAEVKSSVMALKTSADLSDPVVGAKIRSQ</sequence>
<dbReference type="VEuPathDB" id="VectorBase:RPRC010894"/>
<dbReference type="Proteomes" id="UP000015103">
    <property type="component" value="Unassembled WGS sequence"/>
</dbReference>
<name>T1I3M5_RHOPR</name>
<dbReference type="InParanoid" id="T1I3M5"/>
<organism evidence="1 2">
    <name type="scientific">Rhodnius prolixus</name>
    <name type="common">Triatomid bug</name>
    <dbReference type="NCBI Taxonomy" id="13249"/>
    <lineage>
        <taxon>Eukaryota</taxon>
        <taxon>Metazoa</taxon>
        <taxon>Ecdysozoa</taxon>
        <taxon>Arthropoda</taxon>
        <taxon>Hexapoda</taxon>
        <taxon>Insecta</taxon>
        <taxon>Pterygota</taxon>
        <taxon>Neoptera</taxon>
        <taxon>Paraneoptera</taxon>
        <taxon>Hemiptera</taxon>
        <taxon>Heteroptera</taxon>
        <taxon>Panheteroptera</taxon>
        <taxon>Cimicomorpha</taxon>
        <taxon>Reduviidae</taxon>
        <taxon>Triatominae</taxon>
        <taxon>Rhodnius</taxon>
    </lineage>
</organism>
<dbReference type="EMBL" id="ACPB03030669">
    <property type="status" value="NOT_ANNOTATED_CDS"/>
    <property type="molecule type" value="Genomic_DNA"/>
</dbReference>
<accession>T1I3M5</accession>
<evidence type="ECO:0000313" key="2">
    <source>
        <dbReference type="Proteomes" id="UP000015103"/>
    </source>
</evidence>
<dbReference type="STRING" id="13249.T1I3M5"/>
<reference evidence="1" key="1">
    <citation type="submission" date="2015-05" db="UniProtKB">
        <authorList>
            <consortium name="EnsemblMetazoa"/>
        </authorList>
    </citation>
    <scope>IDENTIFICATION</scope>
</reference>
<dbReference type="EnsemblMetazoa" id="RPRC010894-RA">
    <property type="protein sequence ID" value="RPRC010894-PA"/>
    <property type="gene ID" value="RPRC010894"/>
</dbReference>
<evidence type="ECO:0000313" key="1">
    <source>
        <dbReference type="EnsemblMetazoa" id="RPRC010894-PA"/>
    </source>
</evidence>
<dbReference type="AlphaFoldDB" id="T1I3M5"/>
<dbReference type="HOGENOM" id="CLU_1840174_0_0_1"/>